<accession>A0ACB8QWN3</accession>
<keyword evidence="2" id="KW-1185">Reference proteome</keyword>
<evidence type="ECO:0000313" key="1">
    <source>
        <dbReference type="EMBL" id="KAI0035866.1"/>
    </source>
</evidence>
<comment type="caution">
    <text evidence="1">The sequence shown here is derived from an EMBL/GenBank/DDBJ whole genome shotgun (WGS) entry which is preliminary data.</text>
</comment>
<dbReference type="Proteomes" id="UP000814128">
    <property type="component" value="Unassembled WGS sequence"/>
</dbReference>
<dbReference type="EMBL" id="MU273478">
    <property type="protein sequence ID" value="KAI0035866.1"/>
    <property type="molecule type" value="Genomic_DNA"/>
</dbReference>
<evidence type="ECO:0000313" key="2">
    <source>
        <dbReference type="Proteomes" id="UP000814128"/>
    </source>
</evidence>
<sequence length="99" mass="10946">MGALTDTTVYPSFNIYPEPFFHPDGRVNIDSHNFARLATPPPAEKYIGILQPKSSFMHNGNCTQIPKLRVACSSGPSGARTMWSHCEECGAIEMIDPDY</sequence>
<organism evidence="1 2">
    <name type="scientific">Vararia minispora EC-137</name>
    <dbReference type="NCBI Taxonomy" id="1314806"/>
    <lineage>
        <taxon>Eukaryota</taxon>
        <taxon>Fungi</taxon>
        <taxon>Dikarya</taxon>
        <taxon>Basidiomycota</taxon>
        <taxon>Agaricomycotina</taxon>
        <taxon>Agaricomycetes</taxon>
        <taxon>Russulales</taxon>
        <taxon>Lachnocladiaceae</taxon>
        <taxon>Vararia</taxon>
    </lineage>
</organism>
<reference evidence="1" key="2">
    <citation type="journal article" date="2022" name="New Phytol.">
        <title>Evolutionary transition to the ectomycorrhizal habit in the genomes of a hyperdiverse lineage of mushroom-forming fungi.</title>
        <authorList>
            <person name="Looney B."/>
            <person name="Miyauchi S."/>
            <person name="Morin E."/>
            <person name="Drula E."/>
            <person name="Courty P.E."/>
            <person name="Kohler A."/>
            <person name="Kuo A."/>
            <person name="LaButti K."/>
            <person name="Pangilinan J."/>
            <person name="Lipzen A."/>
            <person name="Riley R."/>
            <person name="Andreopoulos W."/>
            <person name="He G."/>
            <person name="Johnson J."/>
            <person name="Nolan M."/>
            <person name="Tritt A."/>
            <person name="Barry K.W."/>
            <person name="Grigoriev I.V."/>
            <person name="Nagy L.G."/>
            <person name="Hibbett D."/>
            <person name="Henrissat B."/>
            <person name="Matheny P.B."/>
            <person name="Labbe J."/>
            <person name="Martin F.M."/>
        </authorList>
    </citation>
    <scope>NUCLEOTIDE SEQUENCE</scope>
    <source>
        <strain evidence="1">EC-137</strain>
    </source>
</reference>
<proteinExistence type="predicted"/>
<gene>
    <name evidence="1" type="ORF">K488DRAFT_42345</name>
</gene>
<name>A0ACB8QWN3_9AGAM</name>
<reference evidence="1" key="1">
    <citation type="submission" date="2021-02" db="EMBL/GenBank/DDBJ databases">
        <authorList>
            <consortium name="DOE Joint Genome Institute"/>
            <person name="Ahrendt S."/>
            <person name="Looney B.P."/>
            <person name="Miyauchi S."/>
            <person name="Morin E."/>
            <person name="Drula E."/>
            <person name="Courty P.E."/>
            <person name="Chicoki N."/>
            <person name="Fauchery L."/>
            <person name="Kohler A."/>
            <person name="Kuo A."/>
            <person name="Labutti K."/>
            <person name="Pangilinan J."/>
            <person name="Lipzen A."/>
            <person name="Riley R."/>
            <person name="Andreopoulos W."/>
            <person name="He G."/>
            <person name="Johnson J."/>
            <person name="Barry K.W."/>
            <person name="Grigoriev I.V."/>
            <person name="Nagy L."/>
            <person name="Hibbett D."/>
            <person name="Henrissat B."/>
            <person name="Matheny P.B."/>
            <person name="Labbe J."/>
            <person name="Martin F."/>
        </authorList>
    </citation>
    <scope>NUCLEOTIDE SEQUENCE</scope>
    <source>
        <strain evidence="1">EC-137</strain>
    </source>
</reference>
<protein>
    <submittedName>
        <fullName evidence="1">Uncharacterized protein</fullName>
    </submittedName>
</protein>